<comment type="subcellular location">
    <subcellularLocation>
        <location evidence="3">Endoplasmic reticulum membrane</location>
        <topology evidence="3">Peripheral membrane protein</topology>
    </subcellularLocation>
    <subcellularLocation>
        <location evidence="2">Microsome membrane</location>
        <topology evidence="2">Peripheral membrane protein</topology>
    </subcellularLocation>
</comment>
<evidence type="ECO:0000256" key="11">
    <source>
        <dbReference type="ARBA" id="ARBA00023033"/>
    </source>
</evidence>
<dbReference type="HOGENOM" id="CLU_001570_5_2_1"/>
<dbReference type="PaxDb" id="7165-AGAP010966-PA"/>
<evidence type="ECO:0000256" key="5">
    <source>
        <dbReference type="ARBA" id="ARBA00022617"/>
    </source>
</evidence>
<evidence type="ECO:0000256" key="9">
    <source>
        <dbReference type="ARBA" id="ARBA00023002"/>
    </source>
</evidence>
<dbReference type="InterPro" id="IPR017972">
    <property type="entry name" value="Cyt_P450_CS"/>
</dbReference>
<dbReference type="GO" id="GO:0004497">
    <property type="term" value="F:monooxygenase activity"/>
    <property type="evidence" value="ECO:0007669"/>
    <property type="project" value="UniProtKB-KW"/>
</dbReference>
<reference evidence="15" key="4">
    <citation type="journal article" date="2007" name="Genome Biol.">
        <title>Update of the Anopheles gambiae PEST genome assembly.</title>
        <authorList>
            <person name="Sharakhova M.V."/>
            <person name="Hammond M.P."/>
            <person name="Lobo N.F."/>
            <person name="Krzywinski J."/>
            <person name="Unger M.F."/>
            <person name="Hillenmeyer M.E."/>
            <person name="Bruggner R.V."/>
            <person name="Birney E."/>
            <person name="Collins F.H."/>
        </authorList>
    </citation>
    <scope>NUCLEOTIDE SEQUENCE</scope>
    <source>
        <strain evidence="15">PEST</strain>
    </source>
</reference>
<reference evidence="15" key="2">
    <citation type="submission" date="2002-03" db="EMBL/GenBank/DDBJ databases">
        <authorList>
            <consortium name="The Anopheles Genome Sequencing Consortium"/>
        </authorList>
    </citation>
    <scope>NUCLEOTIDE SEQUENCE</scope>
    <source>
        <strain evidence="15">PEST</strain>
    </source>
</reference>
<dbReference type="EMBL" id="AAAB01008823">
    <property type="protein sequence ID" value="EAL41457.3"/>
    <property type="molecule type" value="Genomic_DNA"/>
</dbReference>
<evidence type="ECO:0000256" key="10">
    <source>
        <dbReference type="ARBA" id="ARBA00023004"/>
    </source>
</evidence>
<accession>Q5TVQ0</accession>
<keyword evidence="11 14" id="KW-0503">Monooxygenase</keyword>
<dbReference type="InParanoid" id="Q5TVQ0"/>
<dbReference type="PROSITE" id="PS00086">
    <property type="entry name" value="CYTOCHROME_P450"/>
    <property type="match status" value="1"/>
</dbReference>
<protein>
    <submittedName>
        <fullName evidence="15">AGAP010966-PA</fullName>
    </submittedName>
</protein>
<keyword evidence="10 13" id="KW-0408">Iron</keyword>
<evidence type="ECO:0000256" key="7">
    <source>
        <dbReference type="ARBA" id="ARBA00022824"/>
    </source>
</evidence>
<dbReference type="PANTHER" id="PTHR24292">
    <property type="entry name" value="CYTOCHROME P450"/>
    <property type="match status" value="1"/>
</dbReference>
<feature type="binding site" description="axial binding residue" evidence="13">
    <location>
        <position position="481"/>
    </location>
    <ligand>
        <name>heme</name>
        <dbReference type="ChEBI" id="CHEBI:30413"/>
    </ligand>
    <ligandPart>
        <name>Fe</name>
        <dbReference type="ChEBI" id="CHEBI:18248"/>
    </ligandPart>
</feature>
<comment type="similarity">
    <text evidence="4 14">Belongs to the cytochrome P450 family.</text>
</comment>
<gene>
    <name evidence="15" type="ORF">AgaP_AGAP010966</name>
</gene>
<name>Q5TVQ0_ANOGA</name>
<dbReference type="SUPFAM" id="SSF48264">
    <property type="entry name" value="Cytochrome P450"/>
    <property type="match status" value="1"/>
</dbReference>
<evidence type="ECO:0000256" key="12">
    <source>
        <dbReference type="ARBA" id="ARBA00023136"/>
    </source>
</evidence>
<proteinExistence type="inferred from homology"/>
<dbReference type="GO" id="GO:0005506">
    <property type="term" value="F:iron ion binding"/>
    <property type="evidence" value="ECO:0007669"/>
    <property type="project" value="InterPro"/>
</dbReference>
<dbReference type="Gene3D" id="1.10.630.10">
    <property type="entry name" value="Cytochrome P450"/>
    <property type="match status" value="1"/>
</dbReference>
<evidence type="ECO:0000256" key="8">
    <source>
        <dbReference type="ARBA" id="ARBA00022848"/>
    </source>
</evidence>
<dbReference type="OMA" id="NVAGCAF"/>
<dbReference type="InterPro" id="IPR002401">
    <property type="entry name" value="Cyt_P450_E_grp-I"/>
</dbReference>
<dbReference type="GO" id="GO:0005789">
    <property type="term" value="C:endoplasmic reticulum membrane"/>
    <property type="evidence" value="ECO:0007669"/>
    <property type="project" value="UniProtKB-SubCell"/>
</dbReference>
<reference evidence="15" key="3">
    <citation type="journal article" date="2004" name="Trends Parasitol.">
        <title>The Anopheles gambiae genome: an update.</title>
        <authorList>
            <person name="Mongin E."/>
            <person name="Louis C."/>
            <person name="Holt R.A."/>
            <person name="Birney E."/>
            <person name="Collins F.H."/>
        </authorList>
    </citation>
    <scope>NUCLEOTIDE SEQUENCE</scope>
    <source>
        <strain evidence="15">PEST</strain>
    </source>
</reference>
<sequence length="535" mass="61056">MFVSSLLLGGLFYHHPLVAVPLIALVALFYWLVKHNYKFWEIDGVPYPKPSLLTGNLGPSLALKKHISELASDWYNAYPDKPFVGYFKIFTPAIMVKDPVLVKNILSRDFDCFANNDFLLDVRQDPLLSHDPFLVTGERWKRSRSLLTPSFTGAKIKQLFPVMESVADAFVTFIGRHVAQELEAKEIAARFTTQNVVACTFSIDGDCFGEQESEFRRMGRRVFETSPMATVKTMMAVFLPTVAKYIPVPFLLKDVDEWIRSLVANLIIQRSASEKTVQEDLLQSFLKNREKSSTYRIDSPFKSEFNVNSTLSSVLDATQTEITAHALTIFLEGFETSSVVLGFALYRLAKSPEVQQNLYNEVKKRIDANGGQLDFDALQQLEYLDWVMLETLRMHPPAATMHKVCTKKYIMRKGFRDEQGHDMSIYVREGTPILIPVLAIHMDPKYYPEPHQFDPERFSPARKVTHEGATFLPFGEGPRMCLGMRFAQAQVKLAMVKLILNYRVTVGPNDKPFAIDSRSFVYQARDGLRIVFERR</sequence>
<dbReference type="VEuPathDB" id="VectorBase:AGAP010966"/>
<organism evidence="15">
    <name type="scientific">Anopheles gambiae</name>
    <name type="common">African malaria mosquito</name>
    <dbReference type="NCBI Taxonomy" id="7165"/>
    <lineage>
        <taxon>Eukaryota</taxon>
        <taxon>Metazoa</taxon>
        <taxon>Ecdysozoa</taxon>
        <taxon>Arthropoda</taxon>
        <taxon>Hexapoda</taxon>
        <taxon>Insecta</taxon>
        <taxon>Pterygota</taxon>
        <taxon>Neoptera</taxon>
        <taxon>Endopterygota</taxon>
        <taxon>Diptera</taxon>
        <taxon>Nematocera</taxon>
        <taxon>Culicoidea</taxon>
        <taxon>Culicidae</taxon>
        <taxon>Anophelinae</taxon>
        <taxon>Anopheles</taxon>
    </lineage>
</organism>
<evidence type="ECO:0000256" key="14">
    <source>
        <dbReference type="RuleBase" id="RU000461"/>
    </source>
</evidence>
<dbReference type="eggNOG" id="KOG0158">
    <property type="taxonomic scope" value="Eukaryota"/>
</dbReference>
<dbReference type="GO" id="GO:0016705">
    <property type="term" value="F:oxidoreductase activity, acting on paired donors, with incorporation or reduction of molecular oxygen"/>
    <property type="evidence" value="ECO:0007669"/>
    <property type="project" value="InterPro"/>
</dbReference>
<dbReference type="Pfam" id="PF00067">
    <property type="entry name" value="p450"/>
    <property type="match status" value="1"/>
</dbReference>
<reference evidence="15" key="1">
    <citation type="journal article" date="2002" name="Science">
        <title>The genome sequence of the malaria mosquito Anopheles gambiae.</title>
        <authorList>
            <person name="Holt R.A."/>
            <person name="Subramanian G.M."/>
            <person name="Halpern A."/>
            <person name="Sutton G.G."/>
            <person name="Charlab R."/>
            <person name="Nusskern D.R."/>
            <person name="Wincker P."/>
            <person name="Clark A.G."/>
            <person name="Ribeiro J.M."/>
            <person name="Wides R."/>
            <person name="Salzberg S.L."/>
            <person name="Loftus B."/>
            <person name="Yandell M."/>
            <person name="Majoros W.H."/>
            <person name="Rusch D.B."/>
            <person name="Lai Z."/>
            <person name="Kraft C.L."/>
            <person name="Abril J.F."/>
            <person name="Anthouard V."/>
            <person name="Arensburger P."/>
            <person name="Atkinson P.W."/>
            <person name="Baden H."/>
            <person name="de Berardinis V."/>
            <person name="Baldwin D."/>
            <person name="Benes V."/>
            <person name="Biedler J."/>
            <person name="Blass C."/>
            <person name="Bolanos R."/>
            <person name="Boscus D."/>
            <person name="Barnstead M."/>
            <person name="Cai S."/>
            <person name="Center A."/>
            <person name="Chaturverdi K."/>
            <person name="Christophides G.K."/>
            <person name="Chrystal M.A."/>
            <person name="Clamp M."/>
            <person name="Cravchik A."/>
            <person name="Curwen V."/>
            <person name="Dana A."/>
            <person name="Delcher A."/>
            <person name="Dew I."/>
            <person name="Evans C.A."/>
            <person name="Flanigan M."/>
            <person name="Grundschober-Freimoser A."/>
            <person name="Friedli L."/>
            <person name="Gu Z."/>
            <person name="Guan P."/>
            <person name="Guigo R."/>
            <person name="Hillenmeyer M.E."/>
            <person name="Hladun S.L."/>
            <person name="Hogan J.R."/>
            <person name="Hong Y.S."/>
            <person name="Hoover J."/>
            <person name="Jaillon O."/>
            <person name="Ke Z."/>
            <person name="Kodira C."/>
            <person name="Kokoza E."/>
            <person name="Koutsos A."/>
            <person name="Letunic I."/>
            <person name="Levitsky A."/>
            <person name="Liang Y."/>
            <person name="Lin J.J."/>
            <person name="Lobo N.F."/>
            <person name="Lopez J.R."/>
            <person name="Malek J.A."/>
            <person name="McIntosh T.C."/>
            <person name="Meister S."/>
            <person name="Miller J."/>
            <person name="Mobarry C."/>
            <person name="Mongin E."/>
            <person name="Murphy S.D."/>
            <person name="O'Brochta D.A."/>
            <person name="Pfannkoch C."/>
            <person name="Qi R."/>
            <person name="Regier M.A."/>
            <person name="Remington K."/>
            <person name="Shao H."/>
            <person name="Sharakhova M.V."/>
            <person name="Sitter C.D."/>
            <person name="Shetty J."/>
            <person name="Smith T.J."/>
            <person name="Strong R."/>
            <person name="Sun J."/>
            <person name="Thomasova D."/>
            <person name="Ton L.Q."/>
            <person name="Topalis P."/>
            <person name="Tu Z."/>
            <person name="Unger M.F."/>
            <person name="Walenz B."/>
            <person name="Wang A."/>
            <person name="Wang J."/>
            <person name="Wang M."/>
            <person name="Wang X."/>
            <person name="Woodford K.J."/>
            <person name="Wortman J.R."/>
            <person name="Wu M."/>
            <person name="Yao A."/>
            <person name="Zdobnov E.M."/>
            <person name="Zhang H."/>
            <person name="Zhao Q."/>
            <person name="Zhao S."/>
            <person name="Zhu S.C."/>
            <person name="Zhimulev I."/>
            <person name="Coluzzi M."/>
            <person name="della Torre A."/>
            <person name="Roth C.W."/>
            <person name="Louis C."/>
            <person name="Kalush F."/>
            <person name="Mural R.J."/>
            <person name="Myers E.W."/>
            <person name="Adams M.D."/>
            <person name="Smith H.O."/>
            <person name="Broder S."/>
            <person name="Gardner M.J."/>
            <person name="Fraser C.M."/>
            <person name="Birney E."/>
            <person name="Bork P."/>
            <person name="Brey P.T."/>
            <person name="Venter J.C."/>
            <person name="Weissenbach J."/>
            <person name="Kafatos F.C."/>
            <person name="Collins F.H."/>
            <person name="Hoffman S.L."/>
        </authorList>
    </citation>
    <scope>NUCLEOTIDE SEQUENCE [LARGE SCALE GENOMIC DNA]</scope>
    <source>
        <strain evidence="15">PEST</strain>
    </source>
</reference>
<dbReference type="PANTHER" id="PTHR24292:SF104">
    <property type="entry name" value="CYTOCHROME P450 308A1-RELATED"/>
    <property type="match status" value="1"/>
</dbReference>
<evidence type="ECO:0000256" key="4">
    <source>
        <dbReference type="ARBA" id="ARBA00010617"/>
    </source>
</evidence>
<comment type="caution">
    <text evidence="15">The sequence shown here is derived from an EMBL/GenBank/DDBJ whole genome shotgun (WGS) entry which is preliminary data.</text>
</comment>
<dbReference type="FunFam" id="1.10.630.10:FF:000042">
    <property type="entry name" value="Cytochrome P450"/>
    <property type="match status" value="1"/>
</dbReference>
<dbReference type="InterPro" id="IPR001128">
    <property type="entry name" value="Cyt_P450"/>
</dbReference>
<evidence type="ECO:0000256" key="13">
    <source>
        <dbReference type="PIRSR" id="PIRSR602401-1"/>
    </source>
</evidence>
<dbReference type="VEuPathDB" id="VectorBase:AGAMI1_002210"/>
<evidence type="ECO:0000256" key="2">
    <source>
        <dbReference type="ARBA" id="ARBA00004174"/>
    </source>
</evidence>
<dbReference type="CDD" id="cd11056">
    <property type="entry name" value="CYP6-like"/>
    <property type="match status" value="1"/>
</dbReference>
<keyword evidence="9 14" id="KW-0560">Oxidoreductase</keyword>
<dbReference type="InterPro" id="IPR036396">
    <property type="entry name" value="Cyt_P450_sf"/>
</dbReference>
<dbReference type="InterPro" id="IPR050476">
    <property type="entry name" value="Insect_CytP450_Detox"/>
</dbReference>
<evidence type="ECO:0000313" key="15">
    <source>
        <dbReference type="EMBL" id="EAL41457.3"/>
    </source>
</evidence>
<comment type="cofactor">
    <cofactor evidence="1 13">
        <name>heme</name>
        <dbReference type="ChEBI" id="CHEBI:30413"/>
    </cofactor>
</comment>
<evidence type="ECO:0000256" key="3">
    <source>
        <dbReference type="ARBA" id="ARBA00004406"/>
    </source>
</evidence>
<keyword evidence="6 13" id="KW-0479">Metal-binding</keyword>
<keyword evidence="5 13" id="KW-0349">Heme</keyword>
<evidence type="ECO:0000256" key="6">
    <source>
        <dbReference type="ARBA" id="ARBA00022723"/>
    </source>
</evidence>
<reference evidence="15" key="5">
    <citation type="submission" date="2011-05" db="EMBL/GenBank/DDBJ databases">
        <authorList>
            <consortium name="VectorBase"/>
        </authorList>
    </citation>
    <scope>NUCLEOTIDE SEQUENCE</scope>
    <source>
        <strain evidence="15">PEST</strain>
    </source>
</reference>
<dbReference type="STRING" id="7165.Q5TVQ0"/>
<keyword evidence="8" id="KW-0492">Microsome</keyword>
<dbReference type="PRINTS" id="PR00385">
    <property type="entry name" value="P450"/>
</dbReference>
<dbReference type="GO" id="GO:0020037">
    <property type="term" value="F:heme binding"/>
    <property type="evidence" value="ECO:0007669"/>
    <property type="project" value="InterPro"/>
</dbReference>
<dbReference type="PRINTS" id="PR00463">
    <property type="entry name" value="EP450I"/>
</dbReference>
<evidence type="ECO:0000256" key="1">
    <source>
        <dbReference type="ARBA" id="ARBA00001971"/>
    </source>
</evidence>
<keyword evidence="7" id="KW-0256">Endoplasmic reticulum</keyword>
<dbReference type="AlphaFoldDB" id="Q5TVQ0"/>
<keyword evidence="12" id="KW-0472">Membrane</keyword>